<dbReference type="SUPFAM" id="SSF53244">
    <property type="entry name" value="MurD-like peptide ligases, peptide-binding domain"/>
    <property type="match status" value="1"/>
</dbReference>
<keyword evidence="2" id="KW-0573">Peptidoglycan synthesis</keyword>
<dbReference type="Gene3D" id="3.90.190.20">
    <property type="entry name" value="Mur ligase, C-terminal domain"/>
    <property type="match status" value="1"/>
</dbReference>
<evidence type="ECO:0000256" key="1">
    <source>
        <dbReference type="ARBA" id="ARBA00005898"/>
    </source>
</evidence>
<dbReference type="GO" id="GO:0071555">
    <property type="term" value="P:cell wall organization"/>
    <property type="evidence" value="ECO:0007669"/>
    <property type="project" value="UniProtKB-KW"/>
</dbReference>
<dbReference type="NCBIfam" id="TIGR01085">
    <property type="entry name" value="murE"/>
    <property type="match status" value="1"/>
</dbReference>
<keyword evidence="5" id="KW-0436">Ligase</keyword>
<dbReference type="InterPro" id="IPR036565">
    <property type="entry name" value="Mur-like_cat_sf"/>
</dbReference>
<dbReference type="PANTHER" id="PTHR23135:SF4">
    <property type="entry name" value="UDP-N-ACETYLMURAMOYL-L-ALANYL-D-GLUTAMATE--2,6-DIAMINOPIMELATE LIGASE MURE HOMOLOG, CHLOROPLASTIC"/>
    <property type="match status" value="1"/>
</dbReference>
<gene>
    <name evidence="5" type="ORF">UT18_C0014G0004</name>
</gene>
<dbReference type="GO" id="GO:0008360">
    <property type="term" value="P:regulation of cell shape"/>
    <property type="evidence" value="ECO:0007669"/>
    <property type="project" value="UniProtKB-KW"/>
</dbReference>
<dbReference type="AlphaFoldDB" id="A0A0G0P719"/>
<dbReference type="PANTHER" id="PTHR23135">
    <property type="entry name" value="MUR LIGASE FAMILY MEMBER"/>
    <property type="match status" value="1"/>
</dbReference>
<dbReference type="UniPathway" id="UPA00219"/>
<comment type="similarity">
    <text evidence="1">Belongs to the MurCDEF family. MurE subfamily.</text>
</comment>
<dbReference type="InterPro" id="IPR005761">
    <property type="entry name" value="UDP-N-AcMur-Glu-dNH2Pim_ligase"/>
</dbReference>
<feature type="domain" description="Mur ligase C-terminal" evidence="3">
    <location>
        <begin position="276"/>
        <end position="411"/>
    </location>
</feature>
<dbReference type="GO" id="GO:0009252">
    <property type="term" value="P:peptidoglycan biosynthetic process"/>
    <property type="evidence" value="ECO:0007669"/>
    <property type="project" value="UniProtKB-UniPathway"/>
</dbReference>
<keyword evidence="2" id="KW-0961">Cell wall biogenesis/degradation</keyword>
<accession>A0A0G0P719</accession>
<evidence type="ECO:0000313" key="5">
    <source>
        <dbReference type="EMBL" id="KKQ93934.1"/>
    </source>
</evidence>
<keyword evidence="2" id="KW-0131">Cell cycle</keyword>
<dbReference type="EMBL" id="LBVV01000014">
    <property type="protein sequence ID" value="KKQ93934.1"/>
    <property type="molecule type" value="Genomic_DNA"/>
</dbReference>
<dbReference type="GO" id="GO:0051301">
    <property type="term" value="P:cell division"/>
    <property type="evidence" value="ECO:0007669"/>
    <property type="project" value="UniProtKB-KW"/>
</dbReference>
<evidence type="ECO:0000259" key="4">
    <source>
        <dbReference type="Pfam" id="PF08245"/>
    </source>
</evidence>
<dbReference type="Gene3D" id="3.40.1190.10">
    <property type="entry name" value="Mur-like, catalytic domain"/>
    <property type="match status" value="1"/>
</dbReference>
<comment type="caution">
    <text evidence="5">The sequence shown here is derived from an EMBL/GenBank/DDBJ whole genome shotgun (WGS) entry which is preliminary data.</text>
</comment>
<dbReference type="PATRIC" id="fig|1618345.3.peg.823"/>
<reference evidence="5 6" key="1">
    <citation type="journal article" date="2015" name="Nature">
        <title>rRNA introns, odd ribosomes, and small enigmatic genomes across a large radiation of phyla.</title>
        <authorList>
            <person name="Brown C.T."/>
            <person name="Hug L.A."/>
            <person name="Thomas B.C."/>
            <person name="Sharon I."/>
            <person name="Castelle C.J."/>
            <person name="Singh A."/>
            <person name="Wilkins M.J."/>
            <person name="Williams K.H."/>
            <person name="Banfield J.F."/>
        </authorList>
    </citation>
    <scope>NUCLEOTIDE SEQUENCE [LARGE SCALE GENOMIC DNA]</scope>
</reference>
<dbReference type="STRING" id="1618345.UT18_C0014G0004"/>
<keyword evidence="2" id="KW-0132">Cell division</keyword>
<name>A0A0G0P719_UNCC2</name>
<comment type="subcellular location">
    <subcellularLocation>
        <location evidence="2">Cytoplasm</location>
    </subcellularLocation>
</comment>
<dbReference type="Proteomes" id="UP000034207">
    <property type="component" value="Unassembled WGS sequence"/>
</dbReference>
<dbReference type="InterPro" id="IPR004101">
    <property type="entry name" value="Mur_ligase_C"/>
</dbReference>
<dbReference type="Pfam" id="PF02875">
    <property type="entry name" value="Mur_ligase_C"/>
    <property type="match status" value="1"/>
</dbReference>
<dbReference type="GO" id="GO:0005524">
    <property type="term" value="F:ATP binding"/>
    <property type="evidence" value="ECO:0007669"/>
    <property type="project" value="InterPro"/>
</dbReference>
<protein>
    <submittedName>
        <fullName evidence="5">UDP-N-acetylmuramoyl-L-alanyl-D-glutamate-2, 6-diaminopimelate ligase</fullName>
    </submittedName>
</protein>
<comment type="pathway">
    <text evidence="2">Cell wall biogenesis; peptidoglycan biosynthesis.</text>
</comment>
<organism evidence="5 6">
    <name type="scientific">candidate division CPR2 bacterium GW2011_GWC2_39_10</name>
    <dbReference type="NCBI Taxonomy" id="1618345"/>
    <lineage>
        <taxon>Bacteria</taxon>
        <taxon>Bacteria division CPR2</taxon>
    </lineage>
</organism>
<dbReference type="Pfam" id="PF08245">
    <property type="entry name" value="Mur_ligase_M"/>
    <property type="match status" value="1"/>
</dbReference>
<feature type="domain" description="Mur ligase central" evidence="4">
    <location>
        <begin position="43"/>
        <end position="253"/>
    </location>
</feature>
<evidence type="ECO:0000259" key="3">
    <source>
        <dbReference type="Pfam" id="PF02875"/>
    </source>
</evidence>
<dbReference type="SUPFAM" id="SSF53623">
    <property type="entry name" value="MurD-like peptide ligases, catalytic domain"/>
    <property type="match status" value="1"/>
</dbReference>
<keyword evidence="2" id="KW-0133">Cell shape</keyword>
<evidence type="ECO:0000256" key="2">
    <source>
        <dbReference type="RuleBase" id="RU004135"/>
    </source>
</evidence>
<evidence type="ECO:0000313" key="6">
    <source>
        <dbReference type="Proteomes" id="UP000034207"/>
    </source>
</evidence>
<sequence>MPVKKILKKVAPKKALSAYHYGMAILSAIVYRFPSRKMVVIGITGTKGKTSTANFIWACLNEAGLKTGLIGTANIRIGQKELLNKYHMTMPGRFKLQRLMRKMLKAGCKYVVMEVTSEGINQWRHKGINFDIVIFTNLTPEHLTSHGGSFENYKNAKGKLFDLLSKSRRKKIGGNLIKKMIIVNADSPHKDFFMQFEADIKKTFGIMIGEADAVAKDIKDTYDGVEFFIDEKKHELSIMGDFNVYNALPAVVIGSSLGIPADAIQRGLKSLKLIPGRMEKIDEGQDFTVIVDYAHEKESMTAVLNTAKKIIKDTDNKIIVLLGAEGGGRDKAKRPIMGEIAAKKANYVIVSNVDPYEDDPVEILEDIAVEAQKHGKIRNENLFVIEDRREGIRKALSLAKKDDLVIITGKGAEQSIVIGGISSEWDDRKVVREELEAISNKQ</sequence>
<dbReference type="GO" id="GO:0005737">
    <property type="term" value="C:cytoplasm"/>
    <property type="evidence" value="ECO:0007669"/>
    <property type="project" value="UniProtKB-SubCell"/>
</dbReference>
<dbReference type="InterPro" id="IPR036615">
    <property type="entry name" value="Mur_ligase_C_dom_sf"/>
</dbReference>
<proteinExistence type="inferred from homology"/>
<dbReference type="InterPro" id="IPR013221">
    <property type="entry name" value="Mur_ligase_cen"/>
</dbReference>
<dbReference type="GO" id="GO:0016881">
    <property type="term" value="F:acid-amino acid ligase activity"/>
    <property type="evidence" value="ECO:0007669"/>
    <property type="project" value="InterPro"/>
</dbReference>